<reference evidence="1 2" key="1">
    <citation type="submission" date="2022-10" db="EMBL/GenBank/DDBJ databases">
        <authorList>
            <person name="Xie J."/>
            <person name="Shen N."/>
        </authorList>
    </citation>
    <scope>NUCLEOTIDE SEQUENCE [LARGE SCALE GENOMIC DNA]</scope>
    <source>
        <strain evidence="1 2">YIM65594</strain>
    </source>
</reference>
<keyword evidence="2" id="KW-1185">Reference proteome</keyword>
<protein>
    <submittedName>
        <fullName evidence="1">Uncharacterized protein</fullName>
    </submittedName>
</protein>
<dbReference type="EMBL" id="JAOZYC010000130">
    <property type="protein sequence ID" value="MEB8340264.1"/>
    <property type="molecule type" value="Genomic_DNA"/>
</dbReference>
<sequence>MALGGLSATAQTALADSNKDRHHISSLYNNGKENGLEDVVITWDDGYGPVNFCMENGQRSSGNDYTVKKVHWVRECAG</sequence>
<evidence type="ECO:0000313" key="1">
    <source>
        <dbReference type="EMBL" id="MEB8340264.1"/>
    </source>
</evidence>
<accession>A0ABU6F8U9</accession>
<name>A0ABU6F8U9_9ACTN</name>
<evidence type="ECO:0000313" key="2">
    <source>
        <dbReference type="Proteomes" id="UP001354931"/>
    </source>
</evidence>
<organism evidence="1 2">
    <name type="scientific">Streptomyces endophyticus</name>
    <dbReference type="NCBI Taxonomy" id="714166"/>
    <lineage>
        <taxon>Bacteria</taxon>
        <taxon>Bacillati</taxon>
        <taxon>Actinomycetota</taxon>
        <taxon>Actinomycetes</taxon>
        <taxon>Kitasatosporales</taxon>
        <taxon>Streptomycetaceae</taxon>
        <taxon>Streptomyces</taxon>
    </lineage>
</organism>
<proteinExistence type="predicted"/>
<gene>
    <name evidence="1" type="ORF">OKJ99_22475</name>
</gene>
<comment type="caution">
    <text evidence="1">The sequence shown here is derived from an EMBL/GenBank/DDBJ whole genome shotgun (WGS) entry which is preliminary data.</text>
</comment>
<dbReference type="Proteomes" id="UP001354931">
    <property type="component" value="Unassembled WGS sequence"/>
</dbReference>
<dbReference type="RefSeq" id="WP_326019052.1">
    <property type="nucleotide sequence ID" value="NZ_JAOZYC010000130.1"/>
</dbReference>